<dbReference type="InterPro" id="IPR002104">
    <property type="entry name" value="Integrase_catalytic"/>
</dbReference>
<dbReference type="SUPFAM" id="SSF56349">
    <property type="entry name" value="DNA breaking-rejoining enzymes"/>
    <property type="match status" value="1"/>
</dbReference>
<accession>A0ABQ6JIC2</accession>
<dbReference type="Pfam" id="PF00589">
    <property type="entry name" value="Phage_integrase"/>
    <property type="match status" value="1"/>
</dbReference>
<evidence type="ECO:0000256" key="1">
    <source>
        <dbReference type="ARBA" id="ARBA00023172"/>
    </source>
</evidence>
<sequence length="136" mass="15080">MCRTVLSGICGLLVRRDALPQNPVRDVGRLERGRARGEKRTLTRQDVAGWLAVLDASEYAVRRDLPDLVRFLLGTGMRLGEALALSWQDVDLDTGVVRVEWTVVRATGRGVIRKDTKAASSDRTLVLPRWCLEPAG</sequence>
<evidence type="ECO:0000313" key="3">
    <source>
        <dbReference type="EMBL" id="GMA87502.1"/>
    </source>
</evidence>
<feature type="domain" description="Tyr recombinase" evidence="2">
    <location>
        <begin position="37"/>
        <end position="136"/>
    </location>
</feature>
<organism evidence="3 4">
    <name type="scientific">Angustibacter aerolatus</name>
    <dbReference type="NCBI Taxonomy" id="1162965"/>
    <lineage>
        <taxon>Bacteria</taxon>
        <taxon>Bacillati</taxon>
        <taxon>Actinomycetota</taxon>
        <taxon>Actinomycetes</taxon>
        <taxon>Kineosporiales</taxon>
        <taxon>Kineosporiaceae</taxon>
    </lineage>
</organism>
<dbReference type="Proteomes" id="UP001157017">
    <property type="component" value="Unassembled WGS sequence"/>
</dbReference>
<keyword evidence="4" id="KW-1185">Reference proteome</keyword>
<dbReference type="InterPro" id="IPR011010">
    <property type="entry name" value="DNA_brk_join_enz"/>
</dbReference>
<name>A0ABQ6JIC2_9ACTN</name>
<evidence type="ECO:0000313" key="4">
    <source>
        <dbReference type="Proteomes" id="UP001157017"/>
    </source>
</evidence>
<evidence type="ECO:0000259" key="2">
    <source>
        <dbReference type="PROSITE" id="PS51898"/>
    </source>
</evidence>
<reference evidence="4" key="1">
    <citation type="journal article" date="2019" name="Int. J. Syst. Evol. Microbiol.">
        <title>The Global Catalogue of Microorganisms (GCM) 10K type strain sequencing project: providing services to taxonomists for standard genome sequencing and annotation.</title>
        <authorList>
            <consortium name="The Broad Institute Genomics Platform"/>
            <consortium name="The Broad Institute Genome Sequencing Center for Infectious Disease"/>
            <person name="Wu L."/>
            <person name="Ma J."/>
        </authorList>
    </citation>
    <scope>NUCLEOTIDE SEQUENCE [LARGE SCALE GENOMIC DNA]</scope>
    <source>
        <strain evidence="4">NBRC 108730</strain>
    </source>
</reference>
<keyword evidence="1" id="KW-0233">DNA recombination</keyword>
<protein>
    <recommendedName>
        <fullName evidence="2">Tyr recombinase domain-containing protein</fullName>
    </recommendedName>
</protein>
<dbReference type="Gene3D" id="1.10.443.10">
    <property type="entry name" value="Intergrase catalytic core"/>
    <property type="match status" value="1"/>
</dbReference>
<dbReference type="EMBL" id="BSUZ01000001">
    <property type="protein sequence ID" value="GMA87502.1"/>
    <property type="molecule type" value="Genomic_DNA"/>
</dbReference>
<proteinExistence type="predicted"/>
<gene>
    <name evidence="3" type="ORF">GCM10025868_27520</name>
</gene>
<dbReference type="PROSITE" id="PS51898">
    <property type="entry name" value="TYR_RECOMBINASE"/>
    <property type="match status" value="1"/>
</dbReference>
<dbReference type="InterPro" id="IPR013762">
    <property type="entry name" value="Integrase-like_cat_sf"/>
</dbReference>
<comment type="caution">
    <text evidence="3">The sequence shown here is derived from an EMBL/GenBank/DDBJ whole genome shotgun (WGS) entry which is preliminary data.</text>
</comment>